<dbReference type="OrthoDB" id="9776116at2"/>
<dbReference type="RefSeq" id="WP_062039763.1">
    <property type="nucleotide sequence ID" value="NZ_DF968182.1"/>
</dbReference>
<dbReference type="AlphaFoldDB" id="A0A0S7BXA7"/>
<keyword evidence="3" id="KW-1185">Reference proteome</keyword>
<dbReference type="InterPro" id="IPR002881">
    <property type="entry name" value="DUF58"/>
</dbReference>
<dbReference type="SUPFAM" id="SSF53300">
    <property type="entry name" value="vWA-like"/>
    <property type="match status" value="1"/>
</dbReference>
<dbReference type="Proteomes" id="UP000053091">
    <property type="component" value="Unassembled WGS sequence"/>
</dbReference>
<accession>A0A0S7BXA7</accession>
<feature type="domain" description="DUF58" evidence="1">
    <location>
        <begin position="45"/>
        <end position="270"/>
    </location>
</feature>
<dbReference type="PANTHER" id="PTHR33608:SF7">
    <property type="entry name" value="DUF58 DOMAIN-CONTAINING PROTEIN"/>
    <property type="match status" value="1"/>
</dbReference>
<dbReference type="STRING" id="1678841.TBC1_111205"/>
<dbReference type="EMBL" id="DF968182">
    <property type="protein sequence ID" value="GAP43063.1"/>
    <property type="molecule type" value="Genomic_DNA"/>
</dbReference>
<proteinExistence type="predicted"/>
<dbReference type="PANTHER" id="PTHR33608">
    <property type="entry name" value="BLL2464 PROTEIN"/>
    <property type="match status" value="1"/>
</dbReference>
<dbReference type="PATRIC" id="fig|1678841.3.peg.1367"/>
<dbReference type="InterPro" id="IPR036465">
    <property type="entry name" value="vWFA_dom_sf"/>
</dbReference>
<sequence>MPVTIDQSGFEDLSPLELLARQVVEGFITGLHKSPFHGFSVEFAEHRLYNQGESVKHIDWKLYGRTDRMYVKKYEEETNLRCQIVIDGSSSMYYPLKDKPSPEDPDKMTFSVYSAAAIMYLLRRQRDASGLSIFNDEVVLHTGAHSSQVHQKRLYKELEHLLDAPENKSGKSTSAASALHQIAENIHKRSLVVIFSDMLDSDASRDELFPALQHLRHNKHEVILFHVADKKHEIDFAFDNKPYRFIDMETGEEVKICPNEVRAGYREQMNNFKSELYLRCAQYHIDLVEADINLGYKQVLLPYLLKRVKMH</sequence>
<dbReference type="Gene3D" id="3.40.50.410">
    <property type="entry name" value="von Willebrand factor, type A domain"/>
    <property type="match status" value="1"/>
</dbReference>
<organism evidence="2">
    <name type="scientific">Lentimicrobium saccharophilum</name>
    <dbReference type="NCBI Taxonomy" id="1678841"/>
    <lineage>
        <taxon>Bacteria</taxon>
        <taxon>Pseudomonadati</taxon>
        <taxon>Bacteroidota</taxon>
        <taxon>Bacteroidia</taxon>
        <taxon>Bacteroidales</taxon>
        <taxon>Lentimicrobiaceae</taxon>
        <taxon>Lentimicrobium</taxon>
    </lineage>
</organism>
<dbReference type="Pfam" id="PF01882">
    <property type="entry name" value="DUF58"/>
    <property type="match status" value="1"/>
</dbReference>
<reference evidence="2" key="1">
    <citation type="journal article" date="2015" name="Genome Announc.">
        <title>Draft Genome Sequence of Bacteroidales Strain TBC1, a Novel Isolate from a Methanogenic Wastewater Treatment System.</title>
        <authorList>
            <person name="Tourlousse D.M."/>
            <person name="Matsuura N."/>
            <person name="Sun L."/>
            <person name="Toyonaga M."/>
            <person name="Kuroda K."/>
            <person name="Ohashi A."/>
            <person name="Cruz R."/>
            <person name="Yamaguchi T."/>
            <person name="Sekiguchi Y."/>
        </authorList>
    </citation>
    <scope>NUCLEOTIDE SEQUENCE [LARGE SCALE GENOMIC DNA]</scope>
    <source>
        <strain evidence="2">TBC1</strain>
    </source>
</reference>
<evidence type="ECO:0000259" key="1">
    <source>
        <dbReference type="Pfam" id="PF01882"/>
    </source>
</evidence>
<evidence type="ECO:0000313" key="2">
    <source>
        <dbReference type="EMBL" id="GAP43063.1"/>
    </source>
</evidence>
<evidence type="ECO:0000313" key="3">
    <source>
        <dbReference type="Proteomes" id="UP000053091"/>
    </source>
</evidence>
<name>A0A0S7BXA7_9BACT</name>
<protein>
    <recommendedName>
        <fullName evidence="1">DUF58 domain-containing protein</fullName>
    </recommendedName>
</protein>
<gene>
    <name evidence="2" type="ORF">TBC1_111205</name>
</gene>